<proteinExistence type="predicted"/>
<evidence type="ECO:0000313" key="1">
    <source>
        <dbReference type="EMBL" id="RUP24980.1"/>
    </source>
</evidence>
<reference evidence="1 2" key="1">
    <citation type="journal article" date="2018" name="New Phytol.">
        <title>Phylogenomics of Endogonaceae and evolution of mycorrhizas within Mucoromycota.</title>
        <authorList>
            <person name="Chang Y."/>
            <person name="Desiro A."/>
            <person name="Na H."/>
            <person name="Sandor L."/>
            <person name="Lipzen A."/>
            <person name="Clum A."/>
            <person name="Barry K."/>
            <person name="Grigoriev I.V."/>
            <person name="Martin F.M."/>
            <person name="Stajich J.E."/>
            <person name="Smith M.E."/>
            <person name="Bonito G."/>
            <person name="Spatafora J.W."/>
        </authorList>
    </citation>
    <scope>NUCLEOTIDE SEQUENCE [LARGE SCALE GENOMIC DNA]</scope>
    <source>
        <strain evidence="1 2">GMNB39</strain>
    </source>
</reference>
<sequence>MSVGGRCAGWYRLETMGGFLDSRIRTEAADNHGFLRVNAFSQDAELLGDLEREFPHSSTHLVGVSTSANTPYGSSDNFCRIGSANAAVLPEPVLAPPITSRPIMIFSILNYYEPSRANVPARIGGMHALWISEGARMDMALRESTSQSFRPSSANDTFEGAAMSFSMSGSEIGSSWPWPSLEKGMSSESEDMVGGYGMGVHVTFMVHVSRDAPISLVFQT</sequence>
<name>A0A433BFE3_9FUNG</name>
<gene>
    <name evidence="1" type="ORF">BC936DRAFT_138864</name>
</gene>
<organism evidence="1 2">
    <name type="scientific">Jimgerdemannia flammicorona</name>
    <dbReference type="NCBI Taxonomy" id="994334"/>
    <lineage>
        <taxon>Eukaryota</taxon>
        <taxon>Fungi</taxon>
        <taxon>Fungi incertae sedis</taxon>
        <taxon>Mucoromycota</taxon>
        <taxon>Mucoromycotina</taxon>
        <taxon>Endogonomycetes</taxon>
        <taxon>Endogonales</taxon>
        <taxon>Endogonaceae</taxon>
        <taxon>Jimgerdemannia</taxon>
    </lineage>
</organism>
<dbReference type="AlphaFoldDB" id="A0A433BFE3"/>
<keyword evidence="2" id="KW-1185">Reference proteome</keyword>
<protein>
    <submittedName>
        <fullName evidence="1">Uncharacterized protein</fullName>
    </submittedName>
</protein>
<accession>A0A433BFE3</accession>
<dbReference type="Proteomes" id="UP000268093">
    <property type="component" value="Unassembled WGS sequence"/>
</dbReference>
<comment type="caution">
    <text evidence="1">The sequence shown here is derived from an EMBL/GenBank/DDBJ whole genome shotgun (WGS) entry which is preliminary data.</text>
</comment>
<dbReference type="EMBL" id="RBNI01013879">
    <property type="protein sequence ID" value="RUP24980.1"/>
    <property type="molecule type" value="Genomic_DNA"/>
</dbReference>
<evidence type="ECO:0000313" key="2">
    <source>
        <dbReference type="Proteomes" id="UP000268093"/>
    </source>
</evidence>